<dbReference type="GO" id="GO:0017136">
    <property type="term" value="F:histone deacetylase activity, NAD-dependent"/>
    <property type="evidence" value="ECO:0007669"/>
    <property type="project" value="TreeGrafter"/>
</dbReference>
<evidence type="ECO:0000259" key="5">
    <source>
        <dbReference type="PROSITE" id="PS50305"/>
    </source>
</evidence>
<dbReference type="InterPro" id="IPR026591">
    <property type="entry name" value="Sirtuin_cat_small_dom_sf"/>
</dbReference>
<dbReference type="PROSITE" id="PS50305">
    <property type="entry name" value="SIRTUIN"/>
    <property type="match status" value="1"/>
</dbReference>
<dbReference type="SUPFAM" id="SSF52467">
    <property type="entry name" value="DHS-like NAD/FAD-binding domain"/>
    <property type="match status" value="1"/>
</dbReference>
<dbReference type="NCBIfam" id="NF001753">
    <property type="entry name" value="PRK00481.1-3"/>
    <property type="match status" value="1"/>
</dbReference>
<feature type="binding site" evidence="4">
    <location>
        <position position="145"/>
    </location>
    <ligand>
        <name>Zn(2+)</name>
        <dbReference type="ChEBI" id="CHEBI:29105"/>
    </ligand>
</feature>
<feature type="binding site" evidence="4">
    <location>
        <position position="124"/>
    </location>
    <ligand>
        <name>Zn(2+)</name>
        <dbReference type="ChEBI" id="CHEBI:29105"/>
    </ligand>
</feature>
<dbReference type="Proteomes" id="UP000294937">
    <property type="component" value="Unassembled WGS sequence"/>
</dbReference>
<protein>
    <recommendedName>
        <fullName evidence="1">protein acetyllysine N-acetyltransferase</fullName>
        <ecNumber evidence="1">2.3.1.286</ecNumber>
    </recommendedName>
</protein>
<dbReference type="Gene3D" id="3.30.1600.10">
    <property type="entry name" value="SIR2/SIRT2 'Small Domain"/>
    <property type="match status" value="1"/>
</dbReference>
<evidence type="ECO:0000256" key="2">
    <source>
        <dbReference type="ARBA" id="ARBA00022679"/>
    </source>
</evidence>
<dbReference type="PANTHER" id="PTHR11085">
    <property type="entry name" value="NAD-DEPENDENT PROTEIN DEACYLASE SIRTUIN-5, MITOCHONDRIAL-RELATED"/>
    <property type="match status" value="1"/>
</dbReference>
<dbReference type="InterPro" id="IPR003000">
    <property type="entry name" value="Sirtuin"/>
</dbReference>
<dbReference type="GO" id="GO:0046872">
    <property type="term" value="F:metal ion binding"/>
    <property type="evidence" value="ECO:0007669"/>
    <property type="project" value="UniProtKB-KW"/>
</dbReference>
<proteinExistence type="predicted"/>
<feature type="active site" description="Proton acceptor" evidence="4">
    <location>
        <position position="113"/>
    </location>
</feature>
<gene>
    <name evidence="6" type="ORF">EDD58_10612</name>
</gene>
<keyword evidence="3" id="KW-0520">NAD</keyword>
<evidence type="ECO:0000256" key="4">
    <source>
        <dbReference type="PROSITE-ProRule" id="PRU00236"/>
    </source>
</evidence>
<dbReference type="Gene3D" id="3.40.50.1220">
    <property type="entry name" value="TPP-binding domain"/>
    <property type="match status" value="1"/>
</dbReference>
<dbReference type="Pfam" id="PF02146">
    <property type="entry name" value="SIR2"/>
    <property type="match status" value="1"/>
</dbReference>
<dbReference type="InterPro" id="IPR026590">
    <property type="entry name" value="Ssirtuin_cat_dom"/>
</dbReference>
<feature type="domain" description="Deacetylase sirtuin-type" evidence="5">
    <location>
        <begin position="1"/>
        <end position="241"/>
    </location>
</feature>
<keyword evidence="4" id="KW-0479">Metal-binding</keyword>
<feature type="binding site" evidence="4">
    <location>
        <position position="121"/>
    </location>
    <ligand>
        <name>Zn(2+)</name>
        <dbReference type="ChEBI" id="CHEBI:29105"/>
    </ligand>
</feature>
<dbReference type="OrthoDB" id="9800582at2"/>
<name>A0A4R3L2A5_9BACL</name>
<comment type="caution">
    <text evidence="6">The sequence shown here is derived from an EMBL/GenBank/DDBJ whole genome shotgun (WGS) entry which is preliminary data.</text>
</comment>
<dbReference type="EC" id="2.3.1.286" evidence="1"/>
<dbReference type="NCBIfam" id="NF001752">
    <property type="entry name" value="PRK00481.1-1"/>
    <property type="match status" value="1"/>
</dbReference>
<organism evidence="6 7">
    <name type="scientific">Hazenella coriacea</name>
    <dbReference type="NCBI Taxonomy" id="1179467"/>
    <lineage>
        <taxon>Bacteria</taxon>
        <taxon>Bacillati</taxon>
        <taxon>Bacillota</taxon>
        <taxon>Bacilli</taxon>
        <taxon>Bacillales</taxon>
        <taxon>Thermoactinomycetaceae</taxon>
        <taxon>Hazenella</taxon>
    </lineage>
</organism>
<evidence type="ECO:0000256" key="3">
    <source>
        <dbReference type="ARBA" id="ARBA00023027"/>
    </source>
</evidence>
<feature type="binding site" evidence="4">
    <location>
        <position position="140"/>
    </location>
    <ligand>
        <name>Zn(2+)</name>
        <dbReference type="ChEBI" id="CHEBI:29105"/>
    </ligand>
</feature>
<reference evidence="6 7" key="1">
    <citation type="submission" date="2019-03" db="EMBL/GenBank/DDBJ databases">
        <title>Genomic Encyclopedia of Type Strains, Phase IV (KMG-IV): sequencing the most valuable type-strain genomes for metagenomic binning, comparative biology and taxonomic classification.</title>
        <authorList>
            <person name="Goeker M."/>
        </authorList>
    </citation>
    <scope>NUCLEOTIDE SEQUENCE [LARGE SCALE GENOMIC DNA]</scope>
    <source>
        <strain evidence="6 7">DSM 45707</strain>
    </source>
</reference>
<dbReference type="GO" id="GO:0070403">
    <property type="term" value="F:NAD+ binding"/>
    <property type="evidence" value="ECO:0007669"/>
    <property type="project" value="InterPro"/>
</dbReference>
<sequence length="241" mass="26763">MQDILDFILHSKHLVALTGAGMSTESGLPDFRSQGGLWSGKDPFQIATPRAIGTSEFIDFFRGRIEELAQYQPNIGHEVLAQLEKKGILKAVLTQNIDGFHQRAGSQHVVEVHGHLRHLVCSKCQKPYPSDSYTNQLYHCEETECGGDLRPPVILFEEMLDPSSWAVAMDEVEKADTVIVLGTSLQVYPFAGLVEFAYQTGAKIALINKTETPLDGLMEVIVYDQIGETLGKIKKEIWSSM</sequence>
<evidence type="ECO:0000256" key="1">
    <source>
        <dbReference type="ARBA" id="ARBA00012928"/>
    </source>
</evidence>
<dbReference type="InterPro" id="IPR029035">
    <property type="entry name" value="DHS-like_NAD/FAD-binding_dom"/>
</dbReference>
<dbReference type="AlphaFoldDB" id="A0A4R3L2A5"/>
<keyword evidence="7" id="KW-1185">Reference proteome</keyword>
<evidence type="ECO:0000313" key="7">
    <source>
        <dbReference type="Proteomes" id="UP000294937"/>
    </source>
</evidence>
<dbReference type="CDD" id="cd01407">
    <property type="entry name" value="SIR2-fam"/>
    <property type="match status" value="1"/>
</dbReference>
<dbReference type="PANTHER" id="PTHR11085:SF4">
    <property type="entry name" value="NAD-DEPENDENT PROTEIN DEACYLASE"/>
    <property type="match status" value="1"/>
</dbReference>
<dbReference type="InterPro" id="IPR050134">
    <property type="entry name" value="NAD-dep_sirtuin_deacylases"/>
</dbReference>
<dbReference type="EMBL" id="SMAG01000006">
    <property type="protein sequence ID" value="TCS93579.1"/>
    <property type="molecule type" value="Genomic_DNA"/>
</dbReference>
<accession>A0A4R3L2A5</accession>
<dbReference type="RefSeq" id="WP_131925418.1">
    <property type="nucleotide sequence ID" value="NZ_SMAG01000006.1"/>
</dbReference>
<evidence type="ECO:0000313" key="6">
    <source>
        <dbReference type="EMBL" id="TCS93579.1"/>
    </source>
</evidence>
<keyword evidence="4" id="KW-0862">Zinc</keyword>
<keyword evidence="2" id="KW-0808">Transferase</keyword>